<keyword evidence="2" id="KW-1185">Reference proteome</keyword>
<name>R9C6I8_9CLOT</name>
<comment type="caution">
    <text evidence="1">The sequence shown here is derived from an EMBL/GenBank/DDBJ whole genome shotgun (WGS) entry which is preliminary data.</text>
</comment>
<evidence type="ECO:0000313" key="1">
    <source>
        <dbReference type="EMBL" id="EOR24922.1"/>
    </source>
</evidence>
<dbReference type="Proteomes" id="UP000013988">
    <property type="component" value="Unassembled WGS sequence"/>
</dbReference>
<proteinExistence type="predicted"/>
<dbReference type="PATRIC" id="fig|1202534.3.peg.2297"/>
<evidence type="ECO:0000313" key="2">
    <source>
        <dbReference type="Proteomes" id="UP000013988"/>
    </source>
</evidence>
<organism evidence="1 2">
    <name type="scientific">Clostridium sartagoforme AAU1</name>
    <dbReference type="NCBI Taxonomy" id="1202534"/>
    <lineage>
        <taxon>Bacteria</taxon>
        <taxon>Bacillati</taxon>
        <taxon>Bacillota</taxon>
        <taxon>Clostridia</taxon>
        <taxon>Eubacteriales</taxon>
        <taxon>Clostridiaceae</taxon>
        <taxon>Clostridium</taxon>
    </lineage>
</organism>
<evidence type="ECO:0008006" key="3">
    <source>
        <dbReference type="Google" id="ProtNLM"/>
    </source>
</evidence>
<dbReference type="OrthoDB" id="9814973at2"/>
<dbReference type="SUPFAM" id="SSF53474">
    <property type="entry name" value="alpha/beta-Hydrolases"/>
    <property type="match status" value="1"/>
</dbReference>
<gene>
    <name evidence="1" type="ORF">A500_11579</name>
</gene>
<dbReference type="InterPro" id="IPR029058">
    <property type="entry name" value="AB_hydrolase_fold"/>
</dbReference>
<dbReference type="Gene3D" id="3.40.50.1820">
    <property type="entry name" value="alpha/beta hydrolase"/>
    <property type="match status" value="1"/>
</dbReference>
<reference evidence="1 2" key="1">
    <citation type="submission" date="2013-03" db="EMBL/GenBank/DDBJ databases">
        <title>Whole genome shotgun sequencing of Clostridium sartagoforme AAU1.</title>
        <authorList>
            <person name="Joshi C.G."/>
            <person name="Duggirala S.M."/>
            <person name="Nathani N.M."/>
            <person name="Bhatt V.D."/>
            <person name="Patel A.K."/>
            <person name="Pandya P.R."/>
            <person name="KaPatel J.A."/>
        </authorList>
    </citation>
    <scope>NUCLEOTIDE SEQUENCE [LARGE SCALE GENOMIC DNA]</scope>
    <source>
        <strain evidence="1 2">AAU1</strain>
    </source>
</reference>
<dbReference type="AlphaFoldDB" id="R9C6I8"/>
<accession>R9C6I8</accession>
<sequence>MINKMNKAIDLFKSKAMIKFKQRVFNGEKYNIKYVLNIASGSDNLIIIFTACTKIGQPARYNYVRTLDKYKCNKLFILDDFGFDNRGAYYLGKNKDFAIQNDVNLLINQVIQKLNIKRSIFIGSSKGGYAAMYFGIGIKDSIIISGAPQYMLGDYLNLPGHQNILNYIMGDSEESSVEYLNRVMKIKIDENRNNNNSVYLHYSINEETYDSDIKHLVYQLDNLGINTIKDIKEYMNHSELTKFFPAFIRETLDKQL</sequence>
<protein>
    <recommendedName>
        <fullName evidence="3">Two component regulator three Y domain-containing protein</fullName>
    </recommendedName>
</protein>
<dbReference type="EMBL" id="ASRV01000134">
    <property type="protein sequence ID" value="EOR24922.1"/>
    <property type="molecule type" value="Genomic_DNA"/>
</dbReference>
<dbReference type="RefSeq" id="WP_016207647.1">
    <property type="nucleotide sequence ID" value="NZ_ASRV01000134.1"/>
</dbReference>